<evidence type="ECO:0008006" key="3">
    <source>
        <dbReference type="Google" id="ProtNLM"/>
    </source>
</evidence>
<gene>
    <name evidence="1" type="ORF">NCTC11647_03174</name>
</gene>
<reference evidence="1 2" key="1">
    <citation type="submission" date="2018-06" db="EMBL/GenBank/DDBJ databases">
        <authorList>
            <consortium name="Pathogen Informatics"/>
            <person name="Doyle S."/>
        </authorList>
    </citation>
    <scope>NUCLEOTIDE SEQUENCE [LARGE SCALE GENOMIC DNA]</scope>
    <source>
        <strain evidence="1 2">NCTC11647</strain>
    </source>
</reference>
<dbReference type="AlphaFoldDB" id="A0A2T3QIT9"/>
<sequence length="372" mass="41501">MMNHFLRKTIYNIFFVVVLISSFSGYSMTINGTIKDGAMRWNNAIRVDGFLSMSNWQIISGLQPTEEWKPGGLMSVTGIKDSNLILSNGSKEITIPFDISGVQYGLGDSGGKFDIVSSGSASFSACDTRSISSAKASIIGKKCASKESYKGKNGLQFTPFHFARPLISLKDSDIIDQFNDPSLTKGIYKGTVNIIPMYVFKSPTGTWTYRTTTPIAIDIAIKYSGSQMFNVEVIGDGIITPRYNREQKTVTGFTDFQVKFNGVFPKGTRINMRFLEPEAGIYNLKATDSSISEDKNKIPYGIYCHGKSCHDKEIVDYHGQMILDDKKSYLESTDDSKEISFRFLVGYKDIPMNKVDTGKYQDSFTVMFESEM</sequence>
<dbReference type="EMBL" id="UATL01000005">
    <property type="protein sequence ID" value="SPY44236.1"/>
    <property type="molecule type" value="Genomic_DNA"/>
</dbReference>
<dbReference type="Proteomes" id="UP000251647">
    <property type="component" value="Unassembled WGS sequence"/>
</dbReference>
<accession>A0A2T3QIT9</accession>
<protein>
    <recommendedName>
        <fullName evidence="3">Fimbrial protein</fullName>
    </recommendedName>
</protein>
<organism evidence="1 2">
    <name type="scientific">Photobacterium damselae</name>
    <dbReference type="NCBI Taxonomy" id="38293"/>
    <lineage>
        <taxon>Bacteria</taxon>
        <taxon>Pseudomonadati</taxon>
        <taxon>Pseudomonadota</taxon>
        <taxon>Gammaproteobacteria</taxon>
        <taxon>Vibrionales</taxon>
        <taxon>Vibrionaceae</taxon>
        <taxon>Photobacterium</taxon>
    </lineage>
</organism>
<name>A0A2T3QIT9_PHODM</name>
<dbReference type="RefSeq" id="WP_005306205.1">
    <property type="nucleotide sequence ID" value="NZ_PYOG01000013.1"/>
</dbReference>
<evidence type="ECO:0000313" key="2">
    <source>
        <dbReference type="Proteomes" id="UP000251647"/>
    </source>
</evidence>
<proteinExistence type="predicted"/>
<dbReference type="OrthoDB" id="5886255at2"/>
<evidence type="ECO:0000313" key="1">
    <source>
        <dbReference type="EMBL" id="SPY44236.1"/>
    </source>
</evidence>